<proteinExistence type="predicted"/>
<evidence type="ECO:0000259" key="1">
    <source>
        <dbReference type="Pfam" id="PF13358"/>
    </source>
</evidence>
<gene>
    <name evidence="2" type="ORF">ACFFMS_31500</name>
</gene>
<dbReference type="InterPro" id="IPR036397">
    <property type="entry name" value="RNaseH_sf"/>
</dbReference>
<dbReference type="Proteomes" id="UP001589609">
    <property type="component" value="Unassembled WGS sequence"/>
</dbReference>
<organism evidence="2 3">
    <name type="scientific">Ectobacillus funiculus</name>
    <dbReference type="NCBI Taxonomy" id="137993"/>
    <lineage>
        <taxon>Bacteria</taxon>
        <taxon>Bacillati</taxon>
        <taxon>Bacillota</taxon>
        <taxon>Bacilli</taxon>
        <taxon>Bacillales</taxon>
        <taxon>Bacillaceae</taxon>
        <taxon>Ectobacillus</taxon>
    </lineage>
</organism>
<dbReference type="RefSeq" id="WP_379952616.1">
    <property type="nucleotide sequence ID" value="NZ_JBHMAF010000201.1"/>
</dbReference>
<dbReference type="EMBL" id="JBHMAF010000201">
    <property type="protein sequence ID" value="MFB9762749.1"/>
    <property type="molecule type" value="Genomic_DNA"/>
</dbReference>
<sequence length="105" mass="12160">MIVFYQDETHIRDYQALHATWAPVGKQKKIPTMGHHAKVSLFGAVNVQNGEVFCMESSKCDALSFLQFLQYVLHVHPDRHIVMVLDNARIHYAKLIQPFLKKQKN</sequence>
<accession>A0ABV5WQ21</accession>
<protein>
    <submittedName>
        <fullName evidence="2">Transposase</fullName>
    </submittedName>
</protein>
<keyword evidence="3" id="KW-1185">Reference proteome</keyword>
<dbReference type="InterPro" id="IPR038717">
    <property type="entry name" value="Tc1-like_DDE_dom"/>
</dbReference>
<reference evidence="2 3" key="1">
    <citation type="submission" date="2024-09" db="EMBL/GenBank/DDBJ databases">
        <authorList>
            <person name="Sun Q."/>
            <person name="Mori K."/>
        </authorList>
    </citation>
    <scope>NUCLEOTIDE SEQUENCE [LARGE SCALE GENOMIC DNA]</scope>
    <source>
        <strain evidence="2 3">JCM 11201</strain>
    </source>
</reference>
<feature type="non-terminal residue" evidence="2">
    <location>
        <position position="105"/>
    </location>
</feature>
<dbReference type="Pfam" id="PF13358">
    <property type="entry name" value="DDE_3"/>
    <property type="match status" value="1"/>
</dbReference>
<dbReference type="Gene3D" id="3.30.420.10">
    <property type="entry name" value="Ribonuclease H-like superfamily/Ribonuclease H"/>
    <property type="match status" value="1"/>
</dbReference>
<evidence type="ECO:0000313" key="3">
    <source>
        <dbReference type="Proteomes" id="UP001589609"/>
    </source>
</evidence>
<comment type="caution">
    <text evidence="2">The sequence shown here is derived from an EMBL/GenBank/DDBJ whole genome shotgun (WGS) entry which is preliminary data.</text>
</comment>
<feature type="domain" description="Tc1-like transposase DDE" evidence="1">
    <location>
        <begin position="3"/>
        <end position="103"/>
    </location>
</feature>
<name>A0ABV5WQ21_9BACI</name>
<evidence type="ECO:0000313" key="2">
    <source>
        <dbReference type="EMBL" id="MFB9762749.1"/>
    </source>
</evidence>